<dbReference type="GO" id="GO:0005655">
    <property type="term" value="C:nucleolar ribonuclease P complex"/>
    <property type="evidence" value="ECO:0007669"/>
    <property type="project" value="TreeGrafter"/>
</dbReference>
<keyword evidence="7" id="KW-1185">Reference proteome</keyword>
<comment type="similarity">
    <text evidence="4">Belongs to the eukaryotic/archaeal RNase P protein component 4 family.</text>
</comment>
<keyword evidence="3" id="KW-0862">Zinc</keyword>
<dbReference type="STRING" id="50429.A0A2B4SNC3"/>
<comment type="caution">
    <text evidence="6">The sequence shown here is derived from an EMBL/GenBank/DDBJ whole genome shotgun (WGS) entry which is preliminary data.</text>
</comment>
<dbReference type="GO" id="GO:0008033">
    <property type="term" value="P:tRNA processing"/>
    <property type="evidence" value="ECO:0007669"/>
    <property type="project" value="UniProtKB-KW"/>
</dbReference>
<evidence type="ECO:0000256" key="1">
    <source>
        <dbReference type="ARBA" id="ARBA00022694"/>
    </source>
</evidence>
<dbReference type="PANTHER" id="PTHR14742">
    <property type="entry name" value="RIBONUCLEASE P SUBUNIT P21"/>
    <property type="match status" value="1"/>
</dbReference>
<dbReference type="OrthoDB" id="128536at2759"/>
<dbReference type="Pfam" id="PF04032">
    <property type="entry name" value="Rpr2"/>
    <property type="match status" value="1"/>
</dbReference>
<evidence type="ECO:0000313" key="6">
    <source>
        <dbReference type="EMBL" id="PFX30619.1"/>
    </source>
</evidence>
<dbReference type="AlphaFoldDB" id="A0A2B4SNC3"/>
<evidence type="ECO:0000256" key="3">
    <source>
        <dbReference type="ARBA" id="ARBA00022833"/>
    </source>
</evidence>
<organism evidence="6 7">
    <name type="scientific">Stylophora pistillata</name>
    <name type="common">Smooth cauliflower coral</name>
    <dbReference type="NCBI Taxonomy" id="50429"/>
    <lineage>
        <taxon>Eukaryota</taxon>
        <taxon>Metazoa</taxon>
        <taxon>Cnidaria</taxon>
        <taxon>Anthozoa</taxon>
        <taxon>Hexacorallia</taxon>
        <taxon>Scleractinia</taxon>
        <taxon>Astrocoeniina</taxon>
        <taxon>Pocilloporidae</taxon>
        <taxon>Stylophora</taxon>
    </lineage>
</organism>
<dbReference type="PANTHER" id="PTHR14742:SF0">
    <property type="entry name" value="RIBONUCLEASE P PROTEIN SUBUNIT P21"/>
    <property type="match status" value="1"/>
</dbReference>
<keyword evidence="2" id="KW-0479">Metal-binding</keyword>
<protein>
    <submittedName>
        <fullName evidence="6">Ribonuclease P protein subunit p21</fullName>
    </submittedName>
</protein>
<evidence type="ECO:0000256" key="4">
    <source>
        <dbReference type="ARBA" id="ARBA00038402"/>
    </source>
</evidence>
<name>A0A2B4SNC3_STYPI</name>
<dbReference type="Gene3D" id="6.20.50.20">
    <property type="match status" value="1"/>
</dbReference>
<evidence type="ECO:0000313" key="7">
    <source>
        <dbReference type="Proteomes" id="UP000225706"/>
    </source>
</evidence>
<sequence length="144" mass="16700">MGRKNKSGVSPQNQESCHKLNFLHQASHVVLAINPENVEMSRFYASTLKSTAQKLVFKLDPSIKRTICKHCHSLLIPGITARVRVRRRRERHIVVTCLECQTIKRYLCRANYVLWSEKQNNPKQQDNDKDGLIQENQMEGKEKS</sequence>
<keyword evidence="1" id="KW-0819">tRNA processing</keyword>
<gene>
    <name evidence="6" type="primary">RPP21</name>
    <name evidence="6" type="ORF">AWC38_SpisGene4588</name>
</gene>
<evidence type="ECO:0000256" key="5">
    <source>
        <dbReference type="SAM" id="MobiDB-lite"/>
    </source>
</evidence>
<feature type="compositionally biased region" description="Basic and acidic residues" evidence="5">
    <location>
        <begin position="125"/>
        <end position="144"/>
    </location>
</feature>
<evidence type="ECO:0000256" key="2">
    <source>
        <dbReference type="ARBA" id="ARBA00022723"/>
    </source>
</evidence>
<accession>A0A2B4SNC3</accession>
<dbReference type="Proteomes" id="UP000225706">
    <property type="component" value="Unassembled WGS sequence"/>
</dbReference>
<dbReference type="GO" id="GO:0046872">
    <property type="term" value="F:metal ion binding"/>
    <property type="evidence" value="ECO:0007669"/>
    <property type="project" value="UniProtKB-KW"/>
</dbReference>
<reference evidence="7" key="1">
    <citation type="journal article" date="2017" name="bioRxiv">
        <title>Comparative analysis of the genomes of Stylophora pistillata and Acropora digitifera provides evidence for extensive differences between species of corals.</title>
        <authorList>
            <person name="Voolstra C.R."/>
            <person name="Li Y."/>
            <person name="Liew Y.J."/>
            <person name="Baumgarten S."/>
            <person name="Zoccola D."/>
            <person name="Flot J.-F."/>
            <person name="Tambutte S."/>
            <person name="Allemand D."/>
            <person name="Aranda M."/>
        </authorList>
    </citation>
    <scope>NUCLEOTIDE SEQUENCE [LARGE SCALE GENOMIC DNA]</scope>
</reference>
<proteinExistence type="inferred from homology"/>
<dbReference type="InterPro" id="IPR007175">
    <property type="entry name" value="Rpr2/Snm1/Rpp21"/>
</dbReference>
<dbReference type="EMBL" id="LSMT01000047">
    <property type="protein sequence ID" value="PFX30619.1"/>
    <property type="molecule type" value="Genomic_DNA"/>
</dbReference>
<feature type="region of interest" description="Disordered" evidence="5">
    <location>
        <begin position="120"/>
        <end position="144"/>
    </location>
</feature>